<dbReference type="Proteomes" id="UP000198287">
    <property type="component" value="Unassembled WGS sequence"/>
</dbReference>
<feature type="chain" id="PRO_5012013886" evidence="1">
    <location>
        <begin position="17"/>
        <end position="222"/>
    </location>
</feature>
<evidence type="ECO:0000313" key="3">
    <source>
        <dbReference type="Proteomes" id="UP000198287"/>
    </source>
</evidence>
<gene>
    <name evidence="2" type="ORF">Fcan01_17473</name>
</gene>
<evidence type="ECO:0000313" key="2">
    <source>
        <dbReference type="EMBL" id="OXA48185.1"/>
    </source>
</evidence>
<proteinExistence type="predicted"/>
<dbReference type="EMBL" id="LNIX01000012">
    <property type="protein sequence ID" value="OXA48185.1"/>
    <property type="molecule type" value="Genomic_DNA"/>
</dbReference>
<protein>
    <submittedName>
        <fullName evidence="2">Uncharacterized protein</fullName>
    </submittedName>
</protein>
<comment type="caution">
    <text evidence="2">The sequence shown here is derived from an EMBL/GenBank/DDBJ whole genome shotgun (WGS) entry which is preliminary data.</text>
</comment>
<keyword evidence="3" id="KW-1185">Reference proteome</keyword>
<keyword evidence="1" id="KW-0732">Signal</keyword>
<feature type="signal peptide" evidence="1">
    <location>
        <begin position="1"/>
        <end position="16"/>
    </location>
</feature>
<sequence>MFKRLTLLVVFFFVKAQTKWVGWSECHPWRRVLQDSPFYTTLPVARLAGEYRDITLLPYRRSDLVAFSVAHVKINTTFGAIFPQNVIPMGYEWKGQEKCLIRSAQFKFPSISPSDTAPFRVMNVSRVHLLVNGDGEEATFFEVAATIATSIPALNTICKVTQVQGTTYVGSPPLILWEVDATIVNCDVLTLPPIFQVHYTSAPNWKFWTTLGLKTYSMMKSI</sequence>
<reference evidence="2 3" key="1">
    <citation type="submission" date="2015-12" db="EMBL/GenBank/DDBJ databases">
        <title>The genome of Folsomia candida.</title>
        <authorList>
            <person name="Faddeeva A."/>
            <person name="Derks M.F."/>
            <person name="Anvar Y."/>
            <person name="Smit S."/>
            <person name="Van Straalen N."/>
            <person name="Roelofs D."/>
        </authorList>
    </citation>
    <scope>NUCLEOTIDE SEQUENCE [LARGE SCALE GENOMIC DNA]</scope>
    <source>
        <strain evidence="2 3">VU population</strain>
        <tissue evidence="2">Whole body</tissue>
    </source>
</reference>
<organism evidence="2 3">
    <name type="scientific">Folsomia candida</name>
    <name type="common">Springtail</name>
    <dbReference type="NCBI Taxonomy" id="158441"/>
    <lineage>
        <taxon>Eukaryota</taxon>
        <taxon>Metazoa</taxon>
        <taxon>Ecdysozoa</taxon>
        <taxon>Arthropoda</taxon>
        <taxon>Hexapoda</taxon>
        <taxon>Collembola</taxon>
        <taxon>Entomobryomorpha</taxon>
        <taxon>Isotomoidea</taxon>
        <taxon>Isotomidae</taxon>
        <taxon>Proisotominae</taxon>
        <taxon>Folsomia</taxon>
    </lineage>
</organism>
<name>A0A226DRN3_FOLCA</name>
<evidence type="ECO:0000256" key="1">
    <source>
        <dbReference type="SAM" id="SignalP"/>
    </source>
</evidence>
<dbReference type="AlphaFoldDB" id="A0A226DRN3"/>
<accession>A0A226DRN3</accession>